<dbReference type="SUPFAM" id="SSF53474">
    <property type="entry name" value="alpha/beta-Hydrolases"/>
    <property type="match status" value="1"/>
</dbReference>
<reference evidence="8 9" key="1">
    <citation type="journal article" date="2019" name="J. Hered.">
        <title>An Improved Genome Assembly for Drosophila navojoa, the Basal Species in the mojavensis Cluster.</title>
        <authorList>
            <person name="Vanderlinde T."/>
            <person name="Dupim E.G."/>
            <person name="Nazario-Yepiz N.O."/>
            <person name="Carvalho A.B."/>
        </authorList>
    </citation>
    <scope>NUCLEOTIDE SEQUENCE [LARGE SCALE GENOMIC DNA]</scope>
    <source>
        <strain evidence="8">Navoj_Jal97</strain>
        <tissue evidence="8">Whole organism</tissue>
    </source>
</reference>
<keyword evidence="4 6" id="KW-0732">Signal</keyword>
<protein>
    <recommendedName>
        <fullName evidence="7">Lipase domain-containing protein</fullName>
    </recommendedName>
</protein>
<comment type="subcellular location">
    <subcellularLocation>
        <location evidence="1">Secreted</location>
    </subcellularLocation>
</comment>
<name>A0A484AZT1_DRONA</name>
<evidence type="ECO:0000313" key="9">
    <source>
        <dbReference type="Proteomes" id="UP000295192"/>
    </source>
</evidence>
<evidence type="ECO:0000259" key="7">
    <source>
        <dbReference type="Pfam" id="PF00151"/>
    </source>
</evidence>
<dbReference type="Gene3D" id="3.40.50.1820">
    <property type="entry name" value="alpha/beta hydrolase"/>
    <property type="match status" value="1"/>
</dbReference>
<evidence type="ECO:0000256" key="6">
    <source>
        <dbReference type="SAM" id="SignalP"/>
    </source>
</evidence>
<dbReference type="PRINTS" id="PR00821">
    <property type="entry name" value="TAGLIPASE"/>
</dbReference>
<dbReference type="PANTHER" id="PTHR11610">
    <property type="entry name" value="LIPASE"/>
    <property type="match status" value="1"/>
</dbReference>
<dbReference type="GO" id="GO:0016042">
    <property type="term" value="P:lipid catabolic process"/>
    <property type="evidence" value="ECO:0007669"/>
    <property type="project" value="TreeGrafter"/>
</dbReference>
<keyword evidence="3" id="KW-0964">Secreted</keyword>
<dbReference type="GO" id="GO:0005615">
    <property type="term" value="C:extracellular space"/>
    <property type="evidence" value="ECO:0007669"/>
    <property type="project" value="TreeGrafter"/>
</dbReference>
<dbReference type="STRING" id="7232.A0A484AZT1"/>
<feature type="chain" id="PRO_5019780051" description="Lipase domain-containing protein" evidence="6">
    <location>
        <begin position="23"/>
        <end position="383"/>
    </location>
</feature>
<gene>
    <name evidence="8" type="ORF">AWZ03_012251</name>
</gene>
<comment type="caution">
    <text evidence="8">The sequence shown here is derived from an EMBL/GenBank/DDBJ whole genome shotgun (WGS) entry which is preliminary data.</text>
</comment>
<dbReference type="GO" id="GO:0017171">
    <property type="term" value="F:serine hydrolase activity"/>
    <property type="evidence" value="ECO:0007669"/>
    <property type="project" value="TreeGrafter"/>
</dbReference>
<accession>A0A484AZT1</accession>
<dbReference type="KEGG" id="dnv:108656070"/>
<dbReference type="Proteomes" id="UP000295192">
    <property type="component" value="Unassembled WGS sequence"/>
</dbReference>
<evidence type="ECO:0000256" key="4">
    <source>
        <dbReference type="ARBA" id="ARBA00022729"/>
    </source>
</evidence>
<dbReference type="InterPro" id="IPR029058">
    <property type="entry name" value="AB_hydrolase_fold"/>
</dbReference>
<comment type="similarity">
    <text evidence="2 5">Belongs to the AB hydrolase superfamily. Lipase family.</text>
</comment>
<feature type="domain" description="Lipase" evidence="7">
    <location>
        <begin position="105"/>
        <end position="348"/>
    </location>
</feature>
<evidence type="ECO:0000256" key="2">
    <source>
        <dbReference type="ARBA" id="ARBA00010701"/>
    </source>
</evidence>
<dbReference type="InterPro" id="IPR000734">
    <property type="entry name" value="TAG_lipase"/>
</dbReference>
<evidence type="ECO:0000256" key="3">
    <source>
        <dbReference type="ARBA" id="ARBA00022525"/>
    </source>
</evidence>
<dbReference type="PANTHER" id="PTHR11610:SF149">
    <property type="entry name" value="FI01450P-RELATED"/>
    <property type="match status" value="1"/>
</dbReference>
<dbReference type="EMBL" id="LSRL02000370">
    <property type="protein sequence ID" value="TDG41330.1"/>
    <property type="molecule type" value="Genomic_DNA"/>
</dbReference>
<organism evidence="8 9">
    <name type="scientific">Drosophila navojoa</name>
    <name type="common">Fruit fly</name>
    <dbReference type="NCBI Taxonomy" id="7232"/>
    <lineage>
        <taxon>Eukaryota</taxon>
        <taxon>Metazoa</taxon>
        <taxon>Ecdysozoa</taxon>
        <taxon>Arthropoda</taxon>
        <taxon>Hexapoda</taxon>
        <taxon>Insecta</taxon>
        <taxon>Pterygota</taxon>
        <taxon>Neoptera</taxon>
        <taxon>Endopterygota</taxon>
        <taxon>Diptera</taxon>
        <taxon>Brachycera</taxon>
        <taxon>Muscomorpha</taxon>
        <taxon>Ephydroidea</taxon>
        <taxon>Drosophilidae</taxon>
        <taxon>Drosophila</taxon>
    </lineage>
</organism>
<dbReference type="OrthoDB" id="199913at2759"/>
<dbReference type="AlphaFoldDB" id="A0A484AZT1"/>
<dbReference type="OMA" id="IPDMSRM"/>
<dbReference type="InterPro" id="IPR013818">
    <property type="entry name" value="Lipase"/>
</dbReference>
<evidence type="ECO:0000256" key="1">
    <source>
        <dbReference type="ARBA" id="ARBA00004613"/>
    </source>
</evidence>
<proteinExistence type="inferred from homology"/>
<keyword evidence="9" id="KW-1185">Reference proteome</keyword>
<feature type="signal peptide" evidence="6">
    <location>
        <begin position="1"/>
        <end position="22"/>
    </location>
</feature>
<evidence type="ECO:0000313" key="8">
    <source>
        <dbReference type="EMBL" id="TDG41330.1"/>
    </source>
</evidence>
<evidence type="ECO:0000256" key="5">
    <source>
        <dbReference type="RuleBase" id="RU004262"/>
    </source>
</evidence>
<dbReference type="GO" id="GO:0016298">
    <property type="term" value="F:lipase activity"/>
    <property type="evidence" value="ECO:0007669"/>
    <property type="project" value="InterPro"/>
</dbReference>
<dbReference type="Pfam" id="PF00151">
    <property type="entry name" value="Lipase"/>
    <property type="match status" value="1"/>
</dbReference>
<sequence length="383" mass="41074">MKPLALLISALVVVGVVGMALGQNSTRGGRRNTALLRLQRDRLQDQLRGIIFGLPIDISLSALTYICSTIMDLGLVQSKIVPDMSLMSFQLRPDACNNVSIPLTRASELWDTPGFYQDRPTVIFVTGWGSTIDSSNSGPVAKAFACRNDTNFVVLDAANYIKTLYSWSALNTEAIGLYVAQALLQLDRDYVTKHVHIVGHSLGAQIAGSTGRNYKLLTGGAILSRVTGLDPANPCFYDGNELPGVRRGDAVYVDTVTSNPGVAGTPDSAADGNFFVQGLAPIKSGCSGLDSLSCSHQRAVDYYVESVYPTNTENFVGRRCDNYVDLWTGDNCKSDDTAYMGYAASKLGTFYVDANAAEPYGTNANPDSFTSTNSACGLCSEEN</sequence>